<comment type="caution">
    <text evidence="1">The sequence shown here is derived from an EMBL/GenBank/DDBJ whole genome shotgun (WGS) entry which is preliminary data.</text>
</comment>
<gene>
    <name evidence="1" type="ORF">AVEN_146387_1</name>
</gene>
<dbReference type="AlphaFoldDB" id="A0A4Y2MW20"/>
<evidence type="ECO:0000313" key="2">
    <source>
        <dbReference type="Proteomes" id="UP000499080"/>
    </source>
</evidence>
<sequence length="138" mass="15918">MVINAAWIRSLRSSNVFVCGATKTRLLMCPKGRNHEALYQVTWGGREQGEVILTNMPNAALRWSIDQLSAKVNDPMRGCSVLLKENVPEIIRQLRKQPQRIHATLMTIDRMTLENVWNELEYRLDVRRVTQGAHIEHL</sequence>
<dbReference type="EMBL" id="BGPR01008070">
    <property type="protein sequence ID" value="GBN31358.1"/>
    <property type="molecule type" value="Genomic_DNA"/>
</dbReference>
<reference evidence="1 2" key="1">
    <citation type="journal article" date="2019" name="Sci. Rep.">
        <title>Orb-weaving spider Araneus ventricosus genome elucidates the spidroin gene catalogue.</title>
        <authorList>
            <person name="Kono N."/>
            <person name="Nakamura H."/>
            <person name="Ohtoshi R."/>
            <person name="Moran D.A.P."/>
            <person name="Shinohara A."/>
            <person name="Yoshida Y."/>
            <person name="Fujiwara M."/>
            <person name="Mori M."/>
            <person name="Tomita M."/>
            <person name="Arakawa K."/>
        </authorList>
    </citation>
    <scope>NUCLEOTIDE SEQUENCE [LARGE SCALE GENOMIC DNA]</scope>
</reference>
<accession>A0A4Y2MW20</accession>
<name>A0A4Y2MW20_ARAVE</name>
<keyword evidence="2" id="KW-1185">Reference proteome</keyword>
<organism evidence="1 2">
    <name type="scientific">Araneus ventricosus</name>
    <name type="common">Orbweaver spider</name>
    <name type="synonym">Epeira ventricosa</name>
    <dbReference type="NCBI Taxonomy" id="182803"/>
    <lineage>
        <taxon>Eukaryota</taxon>
        <taxon>Metazoa</taxon>
        <taxon>Ecdysozoa</taxon>
        <taxon>Arthropoda</taxon>
        <taxon>Chelicerata</taxon>
        <taxon>Arachnida</taxon>
        <taxon>Araneae</taxon>
        <taxon>Araneomorphae</taxon>
        <taxon>Entelegynae</taxon>
        <taxon>Araneoidea</taxon>
        <taxon>Araneidae</taxon>
        <taxon>Araneus</taxon>
    </lineage>
</organism>
<evidence type="ECO:0000313" key="1">
    <source>
        <dbReference type="EMBL" id="GBN31358.1"/>
    </source>
</evidence>
<proteinExistence type="predicted"/>
<dbReference type="Proteomes" id="UP000499080">
    <property type="component" value="Unassembled WGS sequence"/>
</dbReference>
<protein>
    <submittedName>
        <fullName evidence="1">Uncharacterized protein</fullName>
    </submittedName>
</protein>